<reference evidence="2" key="1">
    <citation type="journal article" date="2022" name="Nat. Commun.">
        <title>Chromosome evolution and the genetic basis of agronomically important traits in greater yam.</title>
        <authorList>
            <person name="Bredeson J.V."/>
            <person name="Lyons J.B."/>
            <person name="Oniyinde I.O."/>
            <person name="Okereke N.R."/>
            <person name="Kolade O."/>
            <person name="Nnabue I."/>
            <person name="Nwadili C.O."/>
            <person name="Hribova E."/>
            <person name="Parker M."/>
            <person name="Nwogha J."/>
            <person name="Shu S."/>
            <person name="Carlson J."/>
            <person name="Kariba R."/>
            <person name="Muthemba S."/>
            <person name="Knop K."/>
            <person name="Barton G.J."/>
            <person name="Sherwood A.V."/>
            <person name="Lopez-Montes A."/>
            <person name="Asiedu R."/>
            <person name="Jamnadass R."/>
            <person name="Muchugi A."/>
            <person name="Goodstein D."/>
            <person name="Egesi C.N."/>
            <person name="Featherston J."/>
            <person name="Asfaw A."/>
            <person name="Simpson G.G."/>
            <person name="Dolezel J."/>
            <person name="Hendre P.S."/>
            <person name="Van Deynze A."/>
            <person name="Kumar P.L."/>
            <person name="Obidiegwu J.E."/>
            <person name="Bhattacharjee R."/>
            <person name="Rokhsar D.S."/>
        </authorList>
    </citation>
    <scope>NUCLEOTIDE SEQUENCE [LARGE SCALE GENOMIC DNA]</scope>
    <source>
        <strain evidence="2">cv. TDa95/00328</strain>
    </source>
</reference>
<sequence>MMAANELNAHAFLQSDPKSICQNIQTLLGGFETKTGEQWLAFRNDGSYSAADYAKVSSEAISKDLANGAQKLWNPFELELKIKRKRWFVLKLLNGAINGLAYMHDHDRLHQSLGPASVVLNTIVESDAAYLVPRLRDLAFSVDIGLSSLGTGPGLLSEGLWHRASAAGASAPLEKRAYGIADDIYEAGLLFAYLAFVPFCEAGVTDGLSLQRLFESTFQLDLVAAREYCLADDRLTEAVKFLDLGEGAGWELLQAMLSPDFRQRPIANTVLKHRFMTGSIF</sequence>
<accession>A0ACB7WGP8</accession>
<dbReference type="EMBL" id="CM037014">
    <property type="protein sequence ID" value="KAH7687294.1"/>
    <property type="molecule type" value="Genomic_DNA"/>
</dbReference>
<keyword evidence="2" id="KW-1185">Reference proteome</keyword>
<evidence type="ECO:0000313" key="2">
    <source>
        <dbReference type="Proteomes" id="UP000827976"/>
    </source>
</evidence>
<organism evidence="1 2">
    <name type="scientific">Dioscorea alata</name>
    <name type="common">Purple yam</name>
    <dbReference type="NCBI Taxonomy" id="55571"/>
    <lineage>
        <taxon>Eukaryota</taxon>
        <taxon>Viridiplantae</taxon>
        <taxon>Streptophyta</taxon>
        <taxon>Embryophyta</taxon>
        <taxon>Tracheophyta</taxon>
        <taxon>Spermatophyta</taxon>
        <taxon>Magnoliopsida</taxon>
        <taxon>Liliopsida</taxon>
        <taxon>Dioscoreales</taxon>
        <taxon>Dioscoreaceae</taxon>
        <taxon>Dioscorea</taxon>
    </lineage>
</organism>
<dbReference type="Proteomes" id="UP000827976">
    <property type="component" value="Chromosome 4"/>
</dbReference>
<proteinExistence type="predicted"/>
<keyword evidence="1" id="KW-0808">Transferase</keyword>
<protein>
    <submittedName>
        <fullName evidence="1">[RNA-polymerase]-subunit kinase protein</fullName>
        <ecNumber evidence="1">2.7.11.22</ecNumber>
        <ecNumber evidence="1">2.7.11.23</ecNumber>
    </submittedName>
</protein>
<gene>
    <name evidence="1" type="ORF">IHE45_04G158600</name>
</gene>
<evidence type="ECO:0000313" key="1">
    <source>
        <dbReference type="EMBL" id="KAH7687294.1"/>
    </source>
</evidence>
<comment type="caution">
    <text evidence="1">The sequence shown here is derived from an EMBL/GenBank/DDBJ whole genome shotgun (WGS) entry which is preliminary data.</text>
</comment>
<dbReference type="EC" id="2.7.11.22" evidence="1"/>
<keyword evidence="1" id="KW-0418">Kinase</keyword>
<dbReference type="EC" id="2.7.11.23" evidence="1"/>
<name>A0ACB7WGP8_DIOAL</name>